<comment type="caution">
    <text evidence="2">The sequence shown here is derived from an EMBL/GenBank/DDBJ whole genome shotgun (WGS) entry which is preliminary data.</text>
</comment>
<feature type="compositionally biased region" description="Low complexity" evidence="1">
    <location>
        <begin position="12"/>
        <end position="23"/>
    </location>
</feature>
<gene>
    <name evidence="2" type="ORF">ACFQY0_20180</name>
</gene>
<protein>
    <submittedName>
        <fullName evidence="2">Uncharacterized protein</fullName>
    </submittedName>
</protein>
<sequence>MSKSNQRDAAKEALAAMMSSSSAPGTEQAQKASVEKPPAAVQVSSRMETAGIEQPVKKARSSASKAKPALSVVVPQNGGGEGKAEKISISLHPEDLERLESFENGLRKAGLVGRRAPTSFLLKVALAALDFGNLKGLSGAVAEITAQDGRRK</sequence>
<dbReference type="Proteomes" id="UP001596472">
    <property type="component" value="Unassembled WGS sequence"/>
</dbReference>
<evidence type="ECO:0000256" key="1">
    <source>
        <dbReference type="SAM" id="MobiDB-lite"/>
    </source>
</evidence>
<dbReference type="EMBL" id="JBHTBS010000019">
    <property type="protein sequence ID" value="MFC7339521.1"/>
    <property type="molecule type" value="Genomic_DNA"/>
</dbReference>
<reference evidence="3" key="1">
    <citation type="journal article" date="2019" name="Int. J. Syst. Evol. Microbiol.">
        <title>The Global Catalogue of Microorganisms (GCM) 10K type strain sequencing project: providing services to taxonomists for standard genome sequencing and annotation.</title>
        <authorList>
            <consortium name="The Broad Institute Genomics Platform"/>
            <consortium name="The Broad Institute Genome Sequencing Center for Infectious Disease"/>
            <person name="Wu L."/>
            <person name="Ma J."/>
        </authorList>
    </citation>
    <scope>NUCLEOTIDE SEQUENCE [LARGE SCALE GENOMIC DNA]</scope>
    <source>
        <strain evidence="3">CGMCC 4.1467</strain>
    </source>
</reference>
<feature type="compositionally biased region" description="Basic and acidic residues" evidence="1">
    <location>
        <begin position="1"/>
        <end position="11"/>
    </location>
</feature>
<evidence type="ECO:0000313" key="2">
    <source>
        <dbReference type="EMBL" id="MFC7339521.1"/>
    </source>
</evidence>
<accession>A0ABW2LDD6</accession>
<evidence type="ECO:0000313" key="3">
    <source>
        <dbReference type="Proteomes" id="UP001596472"/>
    </source>
</evidence>
<proteinExistence type="predicted"/>
<keyword evidence="3" id="KW-1185">Reference proteome</keyword>
<dbReference type="RefSeq" id="WP_379716496.1">
    <property type="nucleotide sequence ID" value="NZ_JBHTBS010000019.1"/>
</dbReference>
<feature type="compositionally biased region" description="Low complexity" evidence="1">
    <location>
        <begin position="61"/>
        <end position="74"/>
    </location>
</feature>
<organism evidence="2 3">
    <name type="scientific">Haloferula chungangensis</name>
    <dbReference type="NCBI Taxonomy" id="1048331"/>
    <lineage>
        <taxon>Bacteria</taxon>
        <taxon>Pseudomonadati</taxon>
        <taxon>Verrucomicrobiota</taxon>
        <taxon>Verrucomicrobiia</taxon>
        <taxon>Verrucomicrobiales</taxon>
        <taxon>Verrucomicrobiaceae</taxon>
        <taxon>Haloferula</taxon>
    </lineage>
</organism>
<name>A0ABW2LDD6_9BACT</name>
<feature type="region of interest" description="Disordered" evidence="1">
    <location>
        <begin position="1"/>
        <end position="84"/>
    </location>
</feature>